<dbReference type="Proteomes" id="UP000607397">
    <property type="component" value="Unassembled WGS sequence"/>
</dbReference>
<proteinExistence type="predicted"/>
<dbReference type="PANTHER" id="PTHR12526">
    <property type="entry name" value="GLYCOSYLTRANSFERASE"/>
    <property type="match status" value="1"/>
</dbReference>
<dbReference type="Pfam" id="PF13692">
    <property type="entry name" value="Glyco_trans_1_4"/>
    <property type="match status" value="1"/>
</dbReference>
<keyword evidence="3" id="KW-1185">Reference proteome</keyword>
<sequence>MKLKICLTTLEFPPDVGGVGESVARIAQMLITLGFEVHVAVFRAVFRDEKADAEQGIYRRASRQTSTSHGVTVHRLKPAVRSPLAKDQDYLCDLYDQLASLHAQYHFDLFHAFFINEMGFLTTLLAQEQGLPVINSIRGADLQKHLFSPQQHGQITWTLANSDWATFVSQDLLHRARVLVPSLGTKSSSFWNSIAPIDFEALPPPLLLDQLRGTVIGASGNFRDKKGLEYLIDACNTLKSETHLTLLLVGDFVEKERHYWEQELEASGLKSQLVITGQVSRTEALAYLPHMDIFAIPSIHDGCPNTLLEAMLAARAIVGTTVDAIGEILAHEKDALLVPPASSAALTVALRRLIEQPNLRQQLGMAARQKVLRQLAPDVEQQQWQKIYQTVLARWPIQVSL</sequence>
<evidence type="ECO:0000313" key="2">
    <source>
        <dbReference type="EMBL" id="NCJ07578.1"/>
    </source>
</evidence>
<dbReference type="Gene3D" id="3.40.50.2000">
    <property type="entry name" value="Glycogen Phosphorylase B"/>
    <property type="match status" value="2"/>
</dbReference>
<reference evidence="2" key="1">
    <citation type="submission" date="2019-12" db="EMBL/GenBank/DDBJ databases">
        <title>High-Quality draft genome sequences of three cyanobacteria isolated from the limestone walls of the Old Cathedral of Coimbra.</title>
        <authorList>
            <person name="Tiago I."/>
            <person name="Soares F."/>
            <person name="Portugal A."/>
        </authorList>
    </citation>
    <scope>NUCLEOTIDE SEQUENCE [LARGE SCALE GENOMIC DNA]</scope>
    <source>
        <strain evidence="2">C</strain>
    </source>
</reference>
<accession>A0A8K1ZZA5</accession>
<dbReference type="EMBL" id="WVIC01000029">
    <property type="protein sequence ID" value="NCJ07578.1"/>
    <property type="molecule type" value="Genomic_DNA"/>
</dbReference>
<dbReference type="GO" id="GO:0016757">
    <property type="term" value="F:glycosyltransferase activity"/>
    <property type="evidence" value="ECO:0007669"/>
    <property type="project" value="TreeGrafter"/>
</dbReference>
<protein>
    <submittedName>
        <fullName evidence="2">Glycosyltransferase</fullName>
    </submittedName>
</protein>
<dbReference type="AlphaFoldDB" id="A0A8K1ZZA5"/>
<evidence type="ECO:0000259" key="1">
    <source>
        <dbReference type="Pfam" id="PF13579"/>
    </source>
</evidence>
<dbReference type="Pfam" id="PF13579">
    <property type="entry name" value="Glyco_trans_4_4"/>
    <property type="match status" value="1"/>
</dbReference>
<dbReference type="SUPFAM" id="SSF53756">
    <property type="entry name" value="UDP-Glycosyltransferase/glycogen phosphorylase"/>
    <property type="match status" value="1"/>
</dbReference>
<comment type="caution">
    <text evidence="2">The sequence shown here is derived from an EMBL/GenBank/DDBJ whole genome shotgun (WGS) entry which is preliminary data.</text>
</comment>
<feature type="domain" description="Glycosyltransferase subfamily 4-like N-terminal" evidence="1">
    <location>
        <begin position="17"/>
        <end position="164"/>
    </location>
</feature>
<dbReference type="RefSeq" id="WP_161826059.1">
    <property type="nucleotide sequence ID" value="NZ_WVIC01000029.1"/>
</dbReference>
<organism evidence="2 3">
    <name type="scientific">Petrachloros mirabilis ULC683</name>
    <dbReference type="NCBI Taxonomy" id="2781853"/>
    <lineage>
        <taxon>Bacteria</taxon>
        <taxon>Bacillati</taxon>
        <taxon>Cyanobacteriota</taxon>
        <taxon>Cyanophyceae</taxon>
        <taxon>Synechococcales</taxon>
        <taxon>Petrachlorosaceae</taxon>
        <taxon>Petrachloros</taxon>
        <taxon>Petrachloros mirabilis</taxon>
    </lineage>
</organism>
<dbReference type="PANTHER" id="PTHR12526:SF631">
    <property type="entry name" value="BLL6306 PROTEIN"/>
    <property type="match status" value="1"/>
</dbReference>
<name>A0A8K1ZZA5_9CYAN</name>
<dbReference type="InterPro" id="IPR028098">
    <property type="entry name" value="Glyco_trans_4-like_N"/>
</dbReference>
<evidence type="ECO:0000313" key="3">
    <source>
        <dbReference type="Proteomes" id="UP000607397"/>
    </source>
</evidence>
<gene>
    <name evidence="2" type="ORF">GS597_13880</name>
</gene>